<keyword evidence="3" id="KW-0812">Transmembrane</keyword>
<keyword evidence="3" id="KW-1133">Transmembrane helix</keyword>
<feature type="region of interest" description="Disordered" evidence="2">
    <location>
        <begin position="1"/>
        <end position="21"/>
    </location>
</feature>
<accession>A0ABP7B4E3</accession>
<dbReference type="InterPro" id="IPR025645">
    <property type="entry name" value="DUF4349"/>
</dbReference>
<evidence type="ECO:0000259" key="4">
    <source>
        <dbReference type="Pfam" id="PF14257"/>
    </source>
</evidence>
<keyword evidence="3" id="KW-0472">Membrane</keyword>
<sequence length="369" mass="38212">MNAQQTDDGGLPEVTDETLDRIEHRVFEAIAEERVERPSRARRRRRVWQGVGVAAAVVAVAAVISPAVLQGLGSGGMSTAESADSAVESAPDARSAQDADEQALLDAGGDTATSGSAPTSAESGAAAENGAATPREVIRSGSASIVVDDAAEAADAIVQLATEHEGWVEQLSIGADRSYDGALESGGAVWVPDDGGYVTVRVPAESLDEVMRELNDVGEVASTRVGTDDVTSQAVDLRARIDATRASVDRLTELLAQAGDVGDLVNVETTLSQRQAELESLEQQLESLEGQVAMSTLSVSLLTEAPAVEPDPAGFGDGLSAGWNGLLATANGIVVALGFLLPWIVAIGIAALVVWGVVRAVRRRRKTAE</sequence>
<feature type="transmembrane region" description="Helical" evidence="3">
    <location>
        <begin position="47"/>
        <end position="69"/>
    </location>
</feature>
<feature type="domain" description="DUF4349" evidence="4">
    <location>
        <begin position="135"/>
        <end position="355"/>
    </location>
</feature>
<proteinExistence type="predicted"/>
<reference evidence="6" key="1">
    <citation type="journal article" date="2019" name="Int. J. Syst. Evol. Microbiol.">
        <title>The Global Catalogue of Microorganisms (GCM) 10K type strain sequencing project: providing services to taxonomists for standard genome sequencing and annotation.</title>
        <authorList>
            <consortium name="The Broad Institute Genomics Platform"/>
            <consortium name="The Broad Institute Genome Sequencing Center for Infectious Disease"/>
            <person name="Wu L."/>
            <person name="Ma J."/>
        </authorList>
    </citation>
    <scope>NUCLEOTIDE SEQUENCE [LARGE SCALE GENOMIC DNA]</scope>
    <source>
        <strain evidence="6">JCM 16546</strain>
    </source>
</reference>
<feature type="compositionally biased region" description="Low complexity" evidence="2">
    <location>
        <begin position="119"/>
        <end position="133"/>
    </location>
</feature>
<dbReference type="EMBL" id="BAAAYV010000002">
    <property type="protein sequence ID" value="GAA3647968.1"/>
    <property type="molecule type" value="Genomic_DNA"/>
</dbReference>
<keyword evidence="6" id="KW-1185">Reference proteome</keyword>
<evidence type="ECO:0000256" key="1">
    <source>
        <dbReference type="SAM" id="Coils"/>
    </source>
</evidence>
<evidence type="ECO:0000313" key="6">
    <source>
        <dbReference type="Proteomes" id="UP001410795"/>
    </source>
</evidence>
<comment type="caution">
    <text evidence="5">The sequence shown here is derived from an EMBL/GenBank/DDBJ whole genome shotgun (WGS) entry which is preliminary data.</text>
</comment>
<feature type="transmembrane region" description="Helical" evidence="3">
    <location>
        <begin position="333"/>
        <end position="358"/>
    </location>
</feature>
<dbReference type="Proteomes" id="UP001410795">
    <property type="component" value="Unassembled WGS sequence"/>
</dbReference>
<keyword evidence="1" id="KW-0175">Coiled coil</keyword>
<name>A0ABP7B4E3_9MICO</name>
<evidence type="ECO:0000256" key="2">
    <source>
        <dbReference type="SAM" id="MobiDB-lite"/>
    </source>
</evidence>
<feature type="region of interest" description="Disordered" evidence="2">
    <location>
        <begin position="73"/>
        <end position="134"/>
    </location>
</feature>
<protein>
    <recommendedName>
        <fullName evidence="4">DUF4349 domain-containing protein</fullName>
    </recommendedName>
</protein>
<dbReference type="Pfam" id="PF14257">
    <property type="entry name" value="DUF4349"/>
    <property type="match status" value="1"/>
</dbReference>
<organism evidence="5 6">
    <name type="scientific">Microbacterium marinilacus</name>
    <dbReference type="NCBI Taxonomy" id="415209"/>
    <lineage>
        <taxon>Bacteria</taxon>
        <taxon>Bacillati</taxon>
        <taxon>Actinomycetota</taxon>
        <taxon>Actinomycetes</taxon>
        <taxon>Micrococcales</taxon>
        <taxon>Microbacteriaceae</taxon>
        <taxon>Microbacterium</taxon>
    </lineage>
</organism>
<evidence type="ECO:0000313" key="5">
    <source>
        <dbReference type="EMBL" id="GAA3647968.1"/>
    </source>
</evidence>
<gene>
    <name evidence="5" type="ORF">GCM10022202_04390</name>
</gene>
<feature type="coiled-coil region" evidence="1">
    <location>
        <begin position="264"/>
        <end position="298"/>
    </location>
</feature>
<dbReference type="RefSeq" id="WP_221856553.1">
    <property type="nucleotide sequence ID" value="NZ_BAAAYV010000002.1"/>
</dbReference>
<evidence type="ECO:0000256" key="3">
    <source>
        <dbReference type="SAM" id="Phobius"/>
    </source>
</evidence>